<dbReference type="PANTHER" id="PTHR30307:SF0">
    <property type="entry name" value="S-ADENOSYLMETHIONINE:TRNA RIBOSYLTRANSFERASE-ISOMERASE"/>
    <property type="match status" value="1"/>
</dbReference>
<keyword evidence="6" id="KW-0413">Isomerase</keyword>
<dbReference type="HAMAP" id="MF_00113">
    <property type="entry name" value="QueA"/>
    <property type="match status" value="1"/>
</dbReference>
<comment type="caution">
    <text evidence="6">The sequence shown here is derived from an EMBL/GenBank/DDBJ whole genome shotgun (WGS) entry which is preliminary data.</text>
</comment>
<dbReference type="NCBIfam" id="NF001140">
    <property type="entry name" value="PRK00147.1"/>
    <property type="match status" value="1"/>
</dbReference>
<comment type="function">
    <text evidence="5">Transfers and isomerizes the ribose moiety from AdoMet to the 7-aminomethyl group of 7-deazaguanine (preQ1-tRNA) to give epoxyqueuosine (oQ-tRNA).</text>
</comment>
<keyword evidence="4 5" id="KW-0671">Queuosine biosynthesis</keyword>
<accession>A0A1F4Z3S2</accession>
<evidence type="ECO:0000256" key="1">
    <source>
        <dbReference type="ARBA" id="ARBA00022490"/>
    </source>
</evidence>
<comment type="catalytic activity">
    <reaction evidence="5">
        <text>7-aminomethyl-7-carbaguanosine(34) in tRNA + S-adenosyl-L-methionine = epoxyqueuosine(34) in tRNA + adenine + L-methionine + 2 H(+)</text>
        <dbReference type="Rhea" id="RHEA:32155"/>
        <dbReference type="Rhea" id="RHEA-COMP:10342"/>
        <dbReference type="Rhea" id="RHEA-COMP:18582"/>
        <dbReference type="ChEBI" id="CHEBI:15378"/>
        <dbReference type="ChEBI" id="CHEBI:16708"/>
        <dbReference type="ChEBI" id="CHEBI:57844"/>
        <dbReference type="ChEBI" id="CHEBI:59789"/>
        <dbReference type="ChEBI" id="CHEBI:82833"/>
        <dbReference type="ChEBI" id="CHEBI:194443"/>
        <dbReference type="EC" id="2.4.99.17"/>
    </reaction>
</comment>
<evidence type="ECO:0000313" key="7">
    <source>
        <dbReference type="Proteomes" id="UP000176822"/>
    </source>
</evidence>
<evidence type="ECO:0000256" key="5">
    <source>
        <dbReference type="HAMAP-Rule" id="MF_00113"/>
    </source>
</evidence>
<proteinExistence type="inferred from homology"/>
<sequence>MHYKHEPHTFTLPQELIAISPSNPRDSSRLMSIDSRTGALSHHIFRDLPSLLTAGDVLVFNDSAVFPARLIGRKPTGGKVEILLLHRLPDGNWKYISRPGFKSGHKVIISPDFWANIIDSEILKLSSNDEKLITKYGHTPLPPYIPDSAPEKILRRRYQTVYARNKGSAAAPTAGLHFTPRLLSLLKNNGIELEFLTLHVGLGTFKPPTVQQIAEGRLHSEQFLLKKDTARRLSQAKSSGRRIIAVGTTTTRVLETLSSTSGNLSPDSGQTDIFIKSPYRFKFVDGLITNFHLPGSSLLMLVSAFASSDIISRAYQTAIKRNYRFYSFGDAMLII</sequence>
<evidence type="ECO:0000256" key="4">
    <source>
        <dbReference type="ARBA" id="ARBA00022785"/>
    </source>
</evidence>
<dbReference type="Pfam" id="PF02547">
    <property type="entry name" value="Queuosine_synth"/>
    <property type="match status" value="1"/>
</dbReference>
<evidence type="ECO:0000256" key="2">
    <source>
        <dbReference type="ARBA" id="ARBA00022679"/>
    </source>
</evidence>
<dbReference type="GO" id="GO:0008616">
    <property type="term" value="P:tRNA queuosine(34) biosynthetic process"/>
    <property type="evidence" value="ECO:0007669"/>
    <property type="project" value="UniProtKB-UniRule"/>
</dbReference>
<comment type="similarity">
    <text evidence="5">Belongs to the QueA family.</text>
</comment>
<dbReference type="InterPro" id="IPR042118">
    <property type="entry name" value="QueA_dom1"/>
</dbReference>
<dbReference type="PANTHER" id="PTHR30307">
    <property type="entry name" value="S-ADENOSYLMETHIONINE:TRNA RIBOSYLTRANSFERASE-ISOMERASE"/>
    <property type="match status" value="1"/>
</dbReference>
<comment type="pathway">
    <text evidence="5">tRNA modification; tRNA-queuosine biosynthesis.</text>
</comment>
<dbReference type="Gene3D" id="3.40.1780.10">
    <property type="entry name" value="QueA-like"/>
    <property type="match status" value="1"/>
</dbReference>
<organism evidence="6 7">
    <name type="scientific">Candidatus Amesbacteria bacterium RIFCSPLOWO2_01_FULL_47_33</name>
    <dbReference type="NCBI Taxonomy" id="1797258"/>
    <lineage>
        <taxon>Bacteria</taxon>
        <taxon>Candidatus Amesiibacteriota</taxon>
    </lineage>
</organism>
<dbReference type="UniPathway" id="UPA00392"/>
<keyword evidence="1 5" id="KW-0963">Cytoplasm</keyword>
<dbReference type="NCBIfam" id="TIGR00113">
    <property type="entry name" value="queA"/>
    <property type="match status" value="1"/>
</dbReference>
<keyword evidence="3 5" id="KW-0949">S-adenosyl-L-methionine</keyword>
<evidence type="ECO:0000313" key="6">
    <source>
        <dbReference type="EMBL" id="OGD00104.1"/>
    </source>
</evidence>
<dbReference type="AlphaFoldDB" id="A0A1F4Z3S2"/>
<dbReference type="InterPro" id="IPR003699">
    <property type="entry name" value="QueA"/>
</dbReference>
<comment type="subunit">
    <text evidence="5">Monomer.</text>
</comment>
<dbReference type="InterPro" id="IPR042119">
    <property type="entry name" value="QueA_dom2"/>
</dbReference>
<dbReference type="Proteomes" id="UP000176822">
    <property type="component" value="Unassembled WGS sequence"/>
</dbReference>
<dbReference type="GO" id="GO:0005737">
    <property type="term" value="C:cytoplasm"/>
    <property type="evidence" value="ECO:0007669"/>
    <property type="project" value="UniProtKB-SubCell"/>
</dbReference>
<gene>
    <name evidence="5" type="primary">queA</name>
    <name evidence="6" type="ORF">A2972_01150</name>
</gene>
<protein>
    <recommendedName>
        <fullName evidence="5">S-adenosylmethionine:tRNA ribosyltransferase-isomerase</fullName>
        <ecNumber evidence="5">2.4.99.17</ecNumber>
    </recommendedName>
    <alternativeName>
        <fullName evidence="5">Queuosine biosynthesis protein QueA</fullName>
    </alternativeName>
</protein>
<dbReference type="SUPFAM" id="SSF111337">
    <property type="entry name" value="QueA-like"/>
    <property type="match status" value="1"/>
</dbReference>
<dbReference type="EMBL" id="MEXM01000045">
    <property type="protein sequence ID" value="OGD00104.1"/>
    <property type="molecule type" value="Genomic_DNA"/>
</dbReference>
<dbReference type="GO" id="GO:0051075">
    <property type="term" value="F:S-adenosylmethionine:tRNA ribosyltransferase-isomerase activity"/>
    <property type="evidence" value="ECO:0007669"/>
    <property type="project" value="UniProtKB-EC"/>
</dbReference>
<dbReference type="InterPro" id="IPR036100">
    <property type="entry name" value="QueA_sf"/>
</dbReference>
<evidence type="ECO:0000256" key="3">
    <source>
        <dbReference type="ARBA" id="ARBA00022691"/>
    </source>
</evidence>
<comment type="subcellular location">
    <subcellularLocation>
        <location evidence="5">Cytoplasm</location>
    </subcellularLocation>
</comment>
<dbReference type="Gene3D" id="2.40.10.240">
    <property type="entry name" value="QueA-like"/>
    <property type="match status" value="1"/>
</dbReference>
<dbReference type="EC" id="2.4.99.17" evidence="5"/>
<reference evidence="6 7" key="1">
    <citation type="journal article" date="2016" name="Nat. Commun.">
        <title>Thousands of microbial genomes shed light on interconnected biogeochemical processes in an aquifer system.</title>
        <authorList>
            <person name="Anantharaman K."/>
            <person name="Brown C.T."/>
            <person name="Hug L.A."/>
            <person name="Sharon I."/>
            <person name="Castelle C.J."/>
            <person name="Probst A.J."/>
            <person name="Thomas B.C."/>
            <person name="Singh A."/>
            <person name="Wilkins M.J."/>
            <person name="Karaoz U."/>
            <person name="Brodie E.L."/>
            <person name="Williams K.H."/>
            <person name="Hubbard S.S."/>
            <person name="Banfield J.F."/>
        </authorList>
    </citation>
    <scope>NUCLEOTIDE SEQUENCE [LARGE SCALE GENOMIC DNA]</scope>
</reference>
<name>A0A1F4Z3S2_9BACT</name>
<keyword evidence="2 5" id="KW-0808">Transferase</keyword>